<name>A0A935IMQ8_9MICO</name>
<accession>A0A935IMQ8</accession>
<proteinExistence type="predicted"/>
<dbReference type="EMBL" id="JADJIB010000021">
    <property type="protein sequence ID" value="MBK7274964.1"/>
    <property type="molecule type" value="Genomic_DNA"/>
</dbReference>
<evidence type="ECO:0000313" key="1">
    <source>
        <dbReference type="EMBL" id="MBK7274964.1"/>
    </source>
</evidence>
<gene>
    <name evidence="1" type="ORF">IPI13_18105</name>
</gene>
<sequence>MTTPQDCSVGLGVESVYGTAVARTRWFEFLDESFNFVKNVKQGWACASGPELPAPAAASSRPLRAQGT</sequence>
<dbReference type="Proteomes" id="UP000726105">
    <property type="component" value="Unassembled WGS sequence"/>
</dbReference>
<protein>
    <submittedName>
        <fullName evidence="1">Uncharacterized protein</fullName>
    </submittedName>
</protein>
<comment type="caution">
    <text evidence="1">The sequence shown here is derived from an EMBL/GenBank/DDBJ whole genome shotgun (WGS) entry which is preliminary data.</text>
</comment>
<evidence type="ECO:0000313" key="2">
    <source>
        <dbReference type="Proteomes" id="UP000726105"/>
    </source>
</evidence>
<organism evidence="1 2">
    <name type="scientific">Candidatus Phosphoribacter hodrii</name>
    <dbReference type="NCBI Taxonomy" id="2953743"/>
    <lineage>
        <taxon>Bacteria</taxon>
        <taxon>Bacillati</taxon>
        <taxon>Actinomycetota</taxon>
        <taxon>Actinomycetes</taxon>
        <taxon>Micrococcales</taxon>
        <taxon>Dermatophilaceae</taxon>
        <taxon>Candidatus Phosphoribacter</taxon>
    </lineage>
</organism>
<dbReference type="AlphaFoldDB" id="A0A935IMQ8"/>
<reference evidence="1 2" key="1">
    <citation type="submission" date="2020-10" db="EMBL/GenBank/DDBJ databases">
        <title>Connecting structure to function with the recovery of over 1000 high-quality activated sludge metagenome-assembled genomes encoding full-length rRNA genes using long-read sequencing.</title>
        <authorList>
            <person name="Singleton C.M."/>
            <person name="Petriglieri F."/>
            <person name="Kristensen J.M."/>
            <person name="Kirkegaard R.H."/>
            <person name="Michaelsen T.Y."/>
            <person name="Andersen M.H."/>
            <person name="Karst S.M."/>
            <person name="Dueholm M.S."/>
            <person name="Nielsen P.H."/>
            <person name="Albertsen M."/>
        </authorList>
    </citation>
    <scope>NUCLEOTIDE SEQUENCE [LARGE SCALE GENOMIC DNA]</scope>
    <source>
        <strain evidence="1">Ega_18-Q3-R5-49_MAXAC.001</strain>
    </source>
</reference>